<organism evidence="4 5">
    <name type="scientific">Saxophila tyrrhenica</name>
    <dbReference type="NCBI Taxonomy" id="1690608"/>
    <lineage>
        <taxon>Eukaryota</taxon>
        <taxon>Fungi</taxon>
        <taxon>Dikarya</taxon>
        <taxon>Ascomycota</taxon>
        <taxon>Pezizomycotina</taxon>
        <taxon>Dothideomycetes</taxon>
        <taxon>Dothideomycetidae</taxon>
        <taxon>Mycosphaerellales</taxon>
        <taxon>Extremaceae</taxon>
        <taxon>Saxophila</taxon>
    </lineage>
</organism>
<gene>
    <name evidence="4" type="ORF">LTR77_001170</name>
</gene>
<feature type="compositionally biased region" description="Polar residues" evidence="1">
    <location>
        <begin position="321"/>
        <end position="338"/>
    </location>
</feature>
<dbReference type="RefSeq" id="XP_064662759.1">
    <property type="nucleotide sequence ID" value="XM_064798432.1"/>
</dbReference>
<evidence type="ECO:0000256" key="1">
    <source>
        <dbReference type="SAM" id="MobiDB-lite"/>
    </source>
</evidence>
<accession>A0AAV9PK24</accession>
<feature type="domain" description="Apple" evidence="3">
    <location>
        <begin position="7"/>
        <end position="58"/>
    </location>
</feature>
<feature type="transmembrane region" description="Helical" evidence="2">
    <location>
        <begin position="92"/>
        <end position="116"/>
    </location>
</feature>
<feature type="region of interest" description="Disordered" evidence="1">
    <location>
        <begin position="223"/>
        <end position="250"/>
    </location>
</feature>
<proteinExistence type="predicted"/>
<feature type="compositionally biased region" description="Basic and acidic residues" evidence="1">
    <location>
        <begin position="241"/>
        <end position="250"/>
    </location>
</feature>
<dbReference type="GeneID" id="89922518"/>
<comment type="caution">
    <text evidence="4">The sequence shown here is derived from an EMBL/GenBank/DDBJ whole genome shotgun (WGS) entry which is preliminary data.</text>
</comment>
<dbReference type="Gene3D" id="3.50.4.10">
    <property type="entry name" value="Hepatocyte Growth Factor"/>
    <property type="match status" value="1"/>
</dbReference>
<keyword evidence="2" id="KW-0812">Transmembrane</keyword>
<dbReference type="CDD" id="cd12087">
    <property type="entry name" value="TM_EGFR-like"/>
    <property type="match status" value="1"/>
</dbReference>
<evidence type="ECO:0000256" key="2">
    <source>
        <dbReference type="SAM" id="Phobius"/>
    </source>
</evidence>
<reference evidence="4 5" key="1">
    <citation type="submission" date="2023-08" db="EMBL/GenBank/DDBJ databases">
        <title>Black Yeasts Isolated from many extreme environments.</title>
        <authorList>
            <person name="Coleine C."/>
            <person name="Stajich J.E."/>
            <person name="Selbmann L."/>
        </authorList>
    </citation>
    <scope>NUCLEOTIDE SEQUENCE [LARGE SCALE GENOMIC DNA]</scope>
    <source>
        <strain evidence="4 5">CCFEE 5935</strain>
    </source>
</reference>
<sequence length="358" mass="38565">MESTFKTSKSIKIKAGGYAECFSACSHSEKCAGFSYKGTERGTCHLKSQMPENMYVVEGSNFVSCAKTNSTAAAPGATEAASSSSSHTNRTIIIVGSVLGGIGFLVILLVLFAFFAKRHRKKIENRRATTTHVIQGPFESEQLNSAGYQRQESSANDVFAPFGGFYHSGSKSCSDLAEQADVTVANKWTGSTPPGMRAEGGFELLNVGYLPSPKQHVGNLAMPDPAAFRPRSTDSGSRSPRFHEHLDDYDTRLDPPSTVMMNASPANDSPTLGRLRTPVPASPLADHVRRQQFLAYQTPPVHNGAHYNAGSSFERDAVSNEAYSGRSTSPVSPVSNNDPVDPDFSVSPLFGSNGRQRW</sequence>
<dbReference type="Pfam" id="PF00024">
    <property type="entry name" value="PAN_1"/>
    <property type="match status" value="1"/>
</dbReference>
<protein>
    <recommendedName>
        <fullName evidence="3">Apple domain-containing protein</fullName>
    </recommendedName>
</protein>
<name>A0AAV9PK24_9PEZI</name>
<dbReference type="AlphaFoldDB" id="A0AAV9PK24"/>
<feature type="region of interest" description="Disordered" evidence="1">
    <location>
        <begin position="319"/>
        <end position="358"/>
    </location>
</feature>
<keyword evidence="2" id="KW-0472">Membrane</keyword>
<keyword evidence="5" id="KW-1185">Reference proteome</keyword>
<evidence type="ECO:0000259" key="3">
    <source>
        <dbReference type="Pfam" id="PF00024"/>
    </source>
</evidence>
<dbReference type="InterPro" id="IPR003609">
    <property type="entry name" value="Pan_app"/>
</dbReference>
<dbReference type="Proteomes" id="UP001337655">
    <property type="component" value="Unassembled WGS sequence"/>
</dbReference>
<keyword evidence="2" id="KW-1133">Transmembrane helix</keyword>
<evidence type="ECO:0000313" key="5">
    <source>
        <dbReference type="Proteomes" id="UP001337655"/>
    </source>
</evidence>
<dbReference type="EMBL" id="JAVRRT010000002">
    <property type="protein sequence ID" value="KAK5174090.1"/>
    <property type="molecule type" value="Genomic_DNA"/>
</dbReference>
<evidence type="ECO:0000313" key="4">
    <source>
        <dbReference type="EMBL" id="KAK5174090.1"/>
    </source>
</evidence>